<proteinExistence type="predicted"/>
<feature type="non-terminal residue" evidence="1">
    <location>
        <position position="1"/>
    </location>
</feature>
<protein>
    <submittedName>
        <fullName evidence="1">7282_t:CDS:1</fullName>
    </submittedName>
</protein>
<evidence type="ECO:0000313" key="1">
    <source>
        <dbReference type="EMBL" id="CAG8773509.1"/>
    </source>
</evidence>
<organism evidence="1 2">
    <name type="scientific">Funneliformis caledonium</name>
    <dbReference type="NCBI Taxonomy" id="1117310"/>
    <lineage>
        <taxon>Eukaryota</taxon>
        <taxon>Fungi</taxon>
        <taxon>Fungi incertae sedis</taxon>
        <taxon>Mucoromycota</taxon>
        <taxon>Glomeromycotina</taxon>
        <taxon>Glomeromycetes</taxon>
        <taxon>Glomerales</taxon>
        <taxon>Glomeraceae</taxon>
        <taxon>Funneliformis</taxon>
    </lineage>
</organism>
<gene>
    <name evidence="1" type="ORF">FCALED_LOCUS17685</name>
</gene>
<evidence type="ECO:0000313" key="2">
    <source>
        <dbReference type="Proteomes" id="UP000789570"/>
    </source>
</evidence>
<keyword evidence="2" id="KW-1185">Reference proteome</keyword>
<feature type="non-terminal residue" evidence="1">
    <location>
        <position position="45"/>
    </location>
</feature>
<dbReference type="OrthoDB" id="2442609at2759"/>
<accession>A0A9N9NZ42</accession>
<name>A0A9N9NZ42_9GLOM</name>
<dbReference type="EMBL" id="CAJVPQ010028676">
    <property type="protein sequence ID" value="CAG8773509.1"/>
    <property type="molecule type" value="Genomic_DNA"/>
</dbReference>
<dbReference type="AlphaFoldDB" id="A0A9N9NZ42"/>
<sequence length="45" mass="5128">HIAHDNLTSLRLHITNTPRIKYSGIISVPFLLGLTCKENVEWLRG</sequence>
<reference evidence="1" key="1">
    <citation type="submission" date="2021-06" db="EMBL/GenBank/DDBJ databases">
        <authorList>
            <person name="Kallberg Y."/>
            <person name="Tangrot J."/>
            <person name="Rosling A."/>
        </authorList>
    </citation>
    <scope>NUCLEOTIDE SEQUENCE</scope>
    <source>
        <strain evidence="1">UK204</strain>
    </source>
</reference>
<dbReference type="Proteomes" id="UP000789570">
    <property type="component" value="Unassembled WGS sequence"/>
</dbReference>
<comment type="caution">
    <text evidence="1">The sequence shown here is derived from an EMBL/GenBank/DDBJ whole genome shotgun (WGS) entry which is preliminary data.</text>
</comment>